<protein>
    <submittedName>
        <fullName evidence="2">Uncharacterized protein</fullName>
    </submittedName>
</protein>
<feature type="region of interest" description="Disordered" evidence="1">
    <location>
        <begin position="1"/>
        <end position="20"/>
    </location>
</feature>
<accession>A0A1J8Q8G0</accession>
<comment type="caution">
    <text evidence="2">The sequence shown here is derived from an EMBL/GenBank/DDBJ whole genome shotgun (WGS) entry which is preliminary data.</text>
</comment>
<dbReference type="Proteomes" id="UP000183567">
    <property type="component" value="Unassembled WGS sequence"/>
</dbReference>
<dbReference type="AlphaFoldDB" id="A0A1J8Q8G0"/>
<dbReference type="EMBL" id="LVVM01002232">
    <property type="protein sequence ID" value="OJA16951.1"/>
    <property type="molecule type" value="Genomic_DNA"/>
</dbReference>
<gene>
    <name evidence="2" type="ORF">AZE42_13856</name>
</gene>
<evidence type="ECO:0000313" key="3">
    <source>
        <dbReference type="Proteomes" id="UP000183567"/>
    </source>
</evidence>
<evidence type="ECO:0000256" key="1">
    <source>
        <dbReference type="SAM" id="MobiDB-lite"/>
    </source>
</evidence>
<sequence>MSYFKNFEDDDEVNENGPWNHAPALAGQFVPPPTVEEATLALDDLKLILRLPRNPGGSQIVHHSRCVTQKAICLLASSNIS</sequence>
<dbReference type="OrthoDB" id="2691778at2759"/>
<evidence type="ECO:0000313" key="2">
    <source>
        <dbReference type="EMBL" id="OJA16951.1"/>
    </source>
</evidence>
<reference evidence="2 3" key="1">
    <citation type="submission" date="2016-03" db="EMBL/GenBank/DDBJ databases">
        <title>Comparative genomics of the ectomycorrhizal sister species Rhizopogon vinicolor and Rhizopogon vesiculosus (Basidiomycota: Boletales) reveals a divergence of the mating type B locus.</title>
        <authorList>
            <person name="Mujic A.B."/>
            <person name="Kuo A."/>
            <person name="Tritt A."/>
            <person name="Lipzen A."/>
            <person name="Chen C."/>
            <person name="Johnson J."/>
            <person name="Sharma A."/>
            <person name="Barry K."/>
            <person name="Grigoriev I.V."/>
            <person name="Spatafora J.W."/>
        </authorList>
    </citation>
    <scope>NUCLEOTIDE SEQUENCE [LARGE SCALE GENOMIC DNA]</scope>
    <source>
        <strain evidence="2 3">AM-OR11-056</strain>
    </source>
</reference>
<name>A0A1J8Q8G0_9AGAM</name>
<organism evidence="2 3">
    <name type="scientific">Rhizopogon vesiculosus</name>
    <dbReference type="NCBI Taxonomy" id="180088"/>
    <lineage>
        <taxon>Eukaryota</taxon>
        <taxon>Fungi</taxon>
        <taxon>Dikarya</taxon>
        <taxon>Basidiomycota</taxon>
        <taxon>Agaricomycotina</taxon>
        <taxon>Agaricomycetes</taxon>
        <taxon>Agaricomycetidae</taxon>
        <taxon>Boletales</taxon>
        <taxon>Suillineae</taxon>
        <taxon>Rhizopogonaceae</taxon>
        <taxon>Rhizopogon</taxon>
    </lineage>
</organism>
<proteinExistence type="predicted"/>
<keyword evidence="3" id="KW-1185">Reference proteome</keyword>